<dbReference type="PANTHER" id="PTHR39337:SF1">
    <property type="entry name" value="BLR5642 PROTEIN"/>
    <property type="match status" value="1"/>
</dbReference>
<feature type="region of interest" description="Disordered" evidence="1">
    <location>
        <begin position="1"/>
        <end position="71"/>
    </location>
</feature>
<evidence type="ECO:0000313" key="2">
    <source>
        <dbReference type="EMBL" id="ASO21885.1"/>
    </source>
</evidence>
<accession>A0A221W7M2</accession>
<dbReference type="Pfam" id="PF04343">
    <property type="entry name" value="DUF488"/>
    <property type="match status" value="1"/>
</dbReference>
<organism evidence="2 3">
    <name type="scientific">Actinoalloteichus hoggarensis</name>
    <dbReference type="NCBI Taxonomy" id="1470176"/>
    <lineage>
        <taxon>Bacteria</taxon>
        <taxon>Bacillati</taxon>
        <taxon>Actinomycetota</taxon>
        <taxon>Actinomycetes</taxon>
        <taxon>Pseudonocardiales</taxon>
        <taxon>Pseudonocardiaceae</taxon>
        <taxon>Actinoalloteichus</taxon>
    </lineage>
</organism>
<reference evidence="2 3" key="1">
    <citation type="submission" date="2017-07" db="EMBL/GenBank/DDBJ databases">
        <title>Complete genome sequence of Actinoalloteichus hoggarensis DSM 45943, type strain of Actinoalloteichus hoggarensis.</title>
        <authorList>
            <person name="Ruckert C."/>
            <person name="Nouioui I."/>
            <person name="Willmese J."/>
            <person name="van Wezel G."/>
            <person name="Klenk H.-P."/>
            <person name="Kalinowski J."/>
            <person name="Zotchev S.B."/>
        </authorList>
    </citation>
    <scope>NUCLEOTIDE SEQUENCE [LARGE SCALE GENOMIC DNA]</scope>
    <source>
        <strain evidence="2 3">DSM 45943</strain>
    </source>
</reference>
<name>A0A221W7M2_9PSEU</name>
<dbReference type="EMBL" id="CP022521">
    <property type="protein sequence ID" value="ASO21885.1"/>
    <property type="molecule type" value="Genomic_DNA"/>
</dbReference>
<sequence length="249" mass="27060">MSGRRIMVGTGPGTRRDGVRGRPAAPSFASDGTQAGRSDSARGIGGPTPHQGRAGGVSAADREAVPSPDGRAGLVTVGHGTLDRSELAALLHGASIRELVDVRTVPGSRRNPDTAREAMSEWLPAEGISYRWEKRLGGFRRLADHSPDTYWRNTSFRAYAGHTRTPDFLAAMSELLDEVRERADGRVSVLCGETVWWRCHRRIIADYTWLVAGIPAWHLMHDGRLVEHPPTPGARVQSDGLLVYDVDPG</sequence>
<evidence type="ECO:0000313" key="3">
    <source>
        <dbReference type="Proteomes" id="UP000204221"/>
    </source>
</evidence>
<evidence type="ECO:0000256" key="1">
    <source>
        <dbReference type="SAM" id="MobiDB-lite"/>
    </source>
</evidence>
<dbReference type="AlphaFoldDB" id="A0A221W7M2"/>
<dbReference type="InterPro" id="IPR007438">
    <property type="entry name" value="DUF488"/>
</dbReference>
<dbReference type="Proteomes" id="UP000204221">
    <property type="component" value="Chromosome"/>
</dbReference>
<keyword evidence="3" id="KW-1185">Reference proteome</keyword>
<protein>
    <recommendedName>
        <fullName evidence="4">DUF488 domain-containing protein</fullName>
    </recommendedName>
</protein>
<proteinExistence type="predicted"/>
<dbReference type="KEGG" id="ahg:AHOG_21345"/>
<dbReference type="PANTHER" id="PTHR39337">
    <property type="entry name" value="BLR5642 PROTEIN"/>
    <property type="match status" value="1"/>
</dbReference>
<gene>
    <name evidence="2" type="ORF">AHOG_21345</name>
</gene>
<evidence type="ECO:0008006" key="4">
    <source>
        <dbReference type="Google" id="ProtNLM"/>
    </source>
</evidence>